<organism evidence="2 3">
    <name type="scientific">Anas platyrhynchos</name>
    <name type="common">Mallard</name>
    <name type="synonym">Anas boschas</name>
    <dbReference type="NCBI Taxonomy" id="8839"/>
    <lineage>
        <taxon>Eukaryota</taxon>
        <taxon>Metazoa</taxon>
        <taxon>Chordata</taxon>
        <taxon>Craniata</taxon>
        <taxon>Vertebrata</taxon>
        <taxon>Euteleostomi</taxon>
        <taxon>Archelosauria</taxon>
        <taxon>Archosauria</taxon>
        <taxon>Dinosauria</taxon>
        <taxon>Saurischia</taxon>
        <taxon>Theropoda</taxon>
        <taxon>Coelurosauria</taxon>
        <taxon>Aves</taxon>
        <taxon>Neognathae</taxon>
        <taxon>Galloanserae</taxon>
        <taxon>Anseriformes</taxon>
        <taxon>Anatidae</taxon>
        <taxon>Anatinae</taxon>
        <taxon>Anas</taxon>
    </lineage>
</organism>
<evidence type="ECO:0000259" key="1">
    <source>
        <dbReference type="Pfam" id="PF17978"/>
    </source>
</evidence>
<evidence type="ECO:0000313" key="3">
    <source>
        <dbReference type="Proteomes" id="UP000296049"/>
    </source>
</evidence>
<dbReference type="AlphaFoldDB" id="R0LQI6"/>
<gene>
    <name evidence="2" type="ORF">Anapl_07357</name>
</gene>
<keyword evidence="3" id="KW-1185">Reference proteome</keyword>
<sequence length="110" mass="12649">MVSEGRIIIKGQCQHEAGCPDSLIKELHHFRILGEEQYNRYQRYGAEECVLQMGGLTYSICVNILKEELSKRFYSFPDVRRRLEEPAFSYACVEQSPQMTITKAGVSLQT</sequence>
<feature type="domain" description="RING/Ubox-like zinc-binding" evidence="1">
    <location>
        <begin position="16"/>
        <end position="44"/>
    </location>
</feature>
<protein>
    <submittedName>
        <fullName evidence="2">E3 ubiquitin-protein ligase parkin</fullName>
    </submittedName>
</protein>
<dbReference type="InterPro" id="IPR041170">
    <property type="entry name" value="Znf-RING_14"/>
</dbReference>
<dbReference type="EMBL" id="KB742815">
    <property type="protein sequence ID" value="EOB04000.1"/>
    <property type="molecule type" value="Genomic_DNA"/>
</dbReference>
<accession>R0LQI6</accession>
<dbReference type="Proteomes" id="UP000296049">
    <property type="component" value="Unassembled WGS sequence"/>
</dbReference>
<dbReference type="Pfam" id="PF17978">
    <property type="entry name" value="zf-RING_14"/>
    <property type="match status" value="1"/>
</dbReference>
<evidence type="ECO:0000313" key="2">
    <source>
        <dbReference type="EMBL" id="EOB04000.1"/>
    </source>
</evidence>
<name>R0LQI6_ANAPL</name>
<proteinExistence type="predicted"/>
<reference evidence="3" key="1">
    <citation type="journal article" date="2013" name="Nat. Genet.">
        <title>The duck genome and transcriptome provide insight into an avian influenza virus reservoir species.</title>
        <authorList>
            <person name="Huang Y."/>
            <person name="Li Y."/>
            <person name="Burt D.W."/>
            <person name="Chen H."/>
            <person name="Zhang Y."/>
            <person name="Qian W."/>
            <person name="Kim H."/>
            <person name="Gan S."/>
            <person name="Zhao Y."/>
            <person name="Li J."/>
            <person name="Yi K."/>
            <person name="Feng H."/>
            <person name="Zhu P."/>
            <person name="Li B."/>
            <person name="Liu Q."/>
            <person name="Fairley S."/>
            <person name="Magor K.E."/>
            <person name="Du Z."/>
            <person name="Hu X."/>
            <person name="Goodman L."/>
            <person name="Tafer H."/>
            <person name="Vignal A."/>
            <person name="Lee T."/>
            <person name="Kim K.W."/>
            <person name="Sheng Z."/>
            <person name="An Y."/>
            <person name="Searle S."/>
            <person name="Herrero J."/>
            <person name="Groenen M.A."/>
            <person name="Crooijmans R.P."/>
            <person name="Faraut T."/>
            <person name="Cai Q."/>
            <person name="Webster R.G."/>
            <person name="Aldridge J.R."/>
            <person name="Warren W.C."/>
            <person name="Bartschat S."/>
            <person name="Kehr S."/>
            <person name="Marz M."/>
            <person name="Stadler P.F."/>
            <person name="Smith J."/>
            <person name="Kraus R.H."/>
            <person name="Zhao Y."/>
            <person name="Ren L."/>
            <person name="Fei J."/>
            <person name="Morisson M."/>
            <person name="Kaiser P."/>
            <person name="Griffin D.K."/>
            <person name="Rao M."/>
            <person name="Pitel F."/>
            <person name="Wang J."/>
            <person name="Li N."/>
        </authorList>
    </citation>
    <scope>NUCLEOTIDE SEQUENCE [LARGE SCALE GENOMIC DNA]</scope>
</reference>